<protein>
    <submittedName>
        <fullName evidence="1">Uncharacterized protein</fullName>
    </submittedName>
</protein>
<sequence length="119" mass="12819">MPEAHPDHIGLPALYGAEVATFRGRWVLYVIAPGPEAVVGPVDLGPADTLITPSPNDPGRHMIDLEGKEVPVLPRESAAQQLEKHGYVVAQEARDDSNRDHGWIQVGAALWTAPCRPTS</sequence>
<gene>
    <name evidence="1" type="ORF">GCM10009665_21800</name>
</gene>
<proteinExistence type="predicted"/>
<evidence type="ECO:0000313" key="2">
    <source>
        <dbReference type="Proteomes" id="UP001500037"/>
    </source>
</evidence>
<dbReference type="RefSeq" id="WP_344441119.1">
    <property type="nucleotide sequence ID" value="NZ_BAAALF010000027.1"/>
</dbReference>
<accession>A0ABP4GRP4</accession>
<keyword evidence="2" id="KW-1185">Reference proteome</keyword>
<evidence type="ECO:0000313" key="1">
    <source>
        <dbReference type="EMBL" id="GAA1231038.1"/>
    </source>
</evidence>
<dbReference type="Proteomes" id="UP001500037">
    <property type="component" value="Unassembled WGS sequence"/>
</dbReference>
<organism evidence="1 2">
    <name type="scientific">Kitasatospora nipponensis</name>
    <dbReference type="NCBI Taxonomy" id="258049"/>
    <lineage>
        <taxon>Bacteria</taxon>
        <taxon>Bacillati</taxon>
        <taxon>Actinomycetota</taxon>
        <taxon>Actinomycetes</taxon>
        <taxon>Kitasatosporales</taxon>
        <taxon>Streptomycetaceae</taxon>
        <taxon>Kitasatospora</taxon>
    </lineage>
</organism>
<dbReference type="EMBL" id="BAAALF010000027">
    <property type="protein sequence ID" value="GAA1231038.1"/>
    <property type="molecule type" value="Genomic_DNA"/>
</dbReference>
<name>A0ABP4GRP4_9ACTN</name>
<comment type="caution">
    <text evidence="1">The sequence shown here is derived from an EMBL/GenBank/DDBJ whole genome shotgun (WGS) entry which is preliminary data.</text>
</comment>
<reference evidence="2" key="1">
    <citation type="journal article" date="2019" name="Int. J. Syst. Evol. Microbiol.">
        <title>The Global Catalogue of Microorganisms (GCM) 10K type strain sequencing project: providing services to taxonomists for standard genome sequencing and annotation.</title>
        <authorList>
            <consortium name="The Broad Institute Genomics Platform"/>
            <consortium name="The Broad Institute Genome Sequencing Center for Infectious Disease"/>
            <person name="Wu L."/>
            <person name="Ma J."/>
        </authorList>
    </citation>
    <scope>NUCLEOTIDE SEQUENCE [LARGE SCALE GENOMIC DNA]</scope>
    <source>
        <strain evidence="2">JCM 13004</strain>
    </source>
</reference>